<gene>
    <name evidence="2" type="ORF">M0654_01250</name>
</gene>
<sequence>MTIETLLAFAATTIALVLLPNPTACEAALFATQKGRKTAILTVPACAVGLSTALVLAMVPMALIALFAPSLLAALAWGGVGYLMLYVLWSLQDPRVCGLAADNDNLPQYGSTRIFSNLVQRTAIAPRYIVVLAAVLATVIEPRLPLLPQLLELQSVFLVCAVIAMSVHIAFPRRLLGRKRRLGSLSPALGKPRAQFISRRAVSAGYRRIAA</sequence>
<keyword evidence="1" id="KW-0812">Transmembrane</keyword>
<evidence type="ECO:0000313" key="2">
    <source>
        <dbReference type="EMBL" id="MCK8778597.1"/>
    </source>
</evidence>
<organism evidence="2 3">
    <name type="scientific">Neorhizobium turbinariae</name>
    <dbReference type="NCBI Taxonomy" id="2937795"/>
    <lineage>
        <taxon>Bacteria</taxon>
        <taxon>Pseudomonadati</taxon>
        <taxon>Pseudomonadota</taxon>
        <taxon>Alphaproteobacteria</taxon>
        <taxon>Hyphomicrobiales</taxon>
        <taxon>Rhizobiaceae</taxon>
        <taxon>Rhizobium/Agrobacterium group</taxon>
        <taxon>Neorhizobium</taxon>
    </lineage>
</organism>
<protein>
    <recommendedName>
        <fullName evidence="4">Lysine transporter LysE</fullName>
    </recommendedName>
</protein>
<name>A0ABT0IL57_9HYPH</name>
<dbReference type="EMBL" id="JALPRY010000001">
    <property type="protein sequence ID" value="MCK8778597.1"/>
    <property type="molecule type" value="Genomic_DNA"/>
</dbReference>
<accession>A0ABT0IL57</accession>
<dbReference type="RefSeq" id="WP_248681485.1">
    <property type="nucleotide sequence ID" value="NZ_JALPRY010000001.1"/>
</dbReference>
<feature type="transmembrane region" description="Helical" evidence="1">
    <location>
        <begin position="66"/>
        <end position="89"/>
    </location>
</feature>
<evidence type="ECO:0000313" key="3">
    <source>
        <dbReference type="Proteomes" id="UP001202827"/>
    </source>
</evidence>
<dbReference type="Proteomes" id="UP001202827">
    <property type="component" value="Unassembled WGS sequence"/>
</dbReference>
<evidence type="ECO:0000256" key="1">
    <source>
        <dbReference type="SAM" id="Phobius"/>
    </source>
</evidence>
<keyword evidence="3" id="KW-1185">Reference proteome</keyword>
<keyword evidence="1" id="KW-0472">Membrane</keyword>
<feature type="transmembrane region" description="Helical" evidence="1">
    <location>
        <begin position="37"/>
        <end position="59"/>
    </location>
</feature>
<proteinExistence type="predicted"/>
<keyword evidence="1" id="KW-1133">Transmembrane helix</keyword>
<comment type="caution">
    <text evidence="2">The sequence shown here is derived from an EMBL/GenBank/DDBJ whole genome shotgun (WGS) entry which is preliminary data.</text>
</comment>
<feature type="transmembrane region" description="Helical" evidence="1">
    <location>
        <begin position="153"/>
        <end position="171"/>
    </location>
</feature>
<evidence type="ECO:0008006" key="4">
    <source>
        <dbReference type="Google" id="ProtNLM"/>
    </source>
</evidence>
<reference evidence="2 3" key="1">
    <citation type="submission" date="2022-04" db="EMBL/GenBank/DDBJ databases">
        <title>Rhizobium coralii sp. nov., isolated from coral Turbinaria peltata.</title>
        <authorList>
            <person name="Sun H."/>
        </authorList>
    </citation>
    <scope>NUCLEOTIDE SEQUENCE [LARGE SCALE GENOMIC DNA]</scope>
    <source>
        <strain evidence="2 3">NTR19</strain>
    </source>
</reference>